<feature type="compositionally biased region" description="Polar residues" evidence="1">
    <location>
        <begin position="31"/>
        <end position="42"/>
    </location>
</feature>
<dbReference type="InterPro" id="IPR055959">
    <property type="entry name" value="DUF7537"/>
</dbReference>
<proteinExistence type="predicted"/>
<gene>
    <name evidence="2" type="ORF">HSEST_2423</name>
</gene>
<dbReference type="Proteomes" id="UP000663292">
    <property type="component" value="Chromosome"/>
</dbReference>
<dbReference type="Gene3D" id="2.50.20.20">
    <property type="match status" value="1"/>
</dbReference>
<evidence type="ECO:0000313" key="2">
    <source>
        <dbReference type="EMBL" id="QSG15934.1"/>
    </source>
</evidence>
<feature type="region of interest" description="Disordered" evidence="1">
    <location>
        <begin position="23"/>
        <end position="63"/>
    </location>
</feature>
<reference evidence="2 3" key="1">
    <citation type="submission" date="2020-11" db="EMBL/GenBank/DDBJ databases">
        <title>Carbohydrate-dependent, anaerobic sulfur respiration: A novel catabolism in halophilic archaea.</title>
        <authorList>
            <person name="Sorokin D.Y."/>
            <person name="Messina E."/>
            <person name="Smedile F."/>
            <person name="La Cono V."/>
            <person name="Hallsworth J.E."/>
            <person name="Yakimov M.M."/>
        </authorList>
    </citation>
    <scope>NUCLEOTIDE SEQUENCE [LARGE SCALE GENOMIC DNA]</scope>
    <source>
        <strain evidence="2 3">HSR-Est</strain>
    </source>
</reference>
<name>A0A897NU30_9EURY</name>
<evidence type="ECO:0008006" key="4">
    <source>
        <dbReference type="Google" id="ProtNLM"/>
    </source>
</evidence>
<dbReference type="EMBL" id="CP064791">
    <property type="protein sequence ID" value="QSG15934.1"/>
    <property type="molecule type" value="Genomic_DNA"/>
</dbReference>
<evidence type="ECO:0000313" key="3">
    <source>
        <dbReference type="Proteomes" id="UP000663292"/>
    </source>
</evidence>
<protein>
    <recommendedName>
        <fullName evidence="4">Lipoprotein</fullName>
    </recommendedName>
</protein>
<dbReference type="RefSeq" id="WP_229121182.1">
    <property type="nucleotide sequence ID" value="NZ_CP064791.1"/>
</dbReference>
<sequence length="267" mass="29516">MTQKLLVALLFGLVIVLAGCSGGTGDGPAASPTTDTPVDSGNDTTDEPPATDEPPTTDDPDDWERTNARVALESAGSYTSTWVWRSNADDVEEMTFTARVDFTTDRVHNTMRIGGEEVTLIDNYYADGVQHTRFSSNDGSDASYFQSESSFDDAGSVWDYGFAYDTSAFEEWTNQGTETYDGVTVRRYVYEATDQYLGGQTPDSEFDVASARFELLVDRDGVPRYQLYEVEGTDSDGTSQWFEWELTISDVGSTTVEAPDWVQQVRQ</sequence>
<dbReference type="AlphaFoldDB" id="A0A897NU30"/>
<feature type="compositionally biased region" description="Acidic residues" evidence="1">
    <location>
        <begin position="44"/>
        <end position="62"/>
    </location>
</feature>
<evidence type="ECO:0000256" key="1">
    <source>
        <dbReference type="SAM" id="MobiDB-lite"/>
    </source>
</evidence>
<dbReference type="PROSITE" id="PS51257">
    <property type="entry name" value="PROKAR_LIPOPROTEIN"/>
    <property type="match status" value="1"/>
</dbReference>
<dbReference type="Pfam" id="PF24381">
    <property type="entry name" value="DUF7537"/>
    <property type="match status" value="1"/>
</dbReference>
<dbReference type="GeneID" id="68859058"/>
<accession>A0A897NU30</accession>
<keyword evidence="3" id="KW-1185">Reference proteome</keyword>
<organism evidence="2 3">
    <name type="scientific">Halapricum desulfuricans</name>
    <dbReference type="NCBI Taxonomy" id="2841257"/>
    <lineage>
        <taxon>Archaea</taxon>
        <taxon>Methanobacteriati</taxon>
        <taxon>Methanobacteriota</taxon>
        <taxon>Stenosarchaea group</taxon>
        <taxon>Halobacteria</taxon>
        <taxon>Halobacteriales</taxon>
        <taxon>Haloarculaceae</taxon>
        <taxon>Halapricum</taxon>
    </lineage>
</organism>